<dbReference type="InterPro" id="IPR000971">
    <property type="entry name" value="Globin"/>
</dbReference>
<keyword evidence="19" id="KW-1185">Reference proteome</keyword>
<evidence type="ECO:0000256" key="10">
    <source>
        <dbReference type="ARBA" id="ARBA00023002"/>
    </source>
</evidence>
<protein>
    <recommendedName>
        <fullName evidence="15">Flavohemoprotein</fullName>
    </recommendedName>
    <alternativeName>
        <fullName evidence="15">Flavohemoglobin</fullName>
    </alternativeName>
    <alternativeName>
        <fullName evidence="15">Hemoglobin-like protein</fullName>
    </alternativeName>
    <alternativeName>
        <fullName evidence="15">Nitric oxide dioxygenase</fullName>
        <shortName evidence="15">NO oxygenase</shortName>
        <shortName evidence="15">NOD</shortName>
        <ecNumber evidence="15">1.14.12.17</ecNumber>
    </alternativeName>
</protein>
<comment type="catalytic activity">
    <reaction evidence="13 15">
        <text>2 nitric oxide + NADH + 2 O2 = 2 nitrate + NAD(+) + H(+)</text>
        <dbReference type="Rhea" id="RHEA:19469"/>
        <dbReference type="ChEBI" id="CHEBI:15378"/>
        <dbReference type="ChEBI" id="CHEBI:15379"/>
        <dbReference type="ChEBI" id="CHEBI:16480"/>
        <dbReference type="ChEBI" id="CHEBI:17632"/>
        <dbReference type="ChEBI" id="CHEBI:57540"/>
        <dbReference type="ChEBI" id="CHEBI:57945"/>
        <dbReference type="EC" id="1.14.12.17"/>
    </reaction>
</comment>
<dbReference type="InterPro" id="IPR009050">
    <property type="entry name" value="Globin-like_sf"/>
</dbReference>
<feature type="site" description="Influences the redox potential of the prosthetic heme and FAD groups" evidence="15">
    <location>
        <position position="391"/>
    </location>
</feature>
<evidence type="ECO:0000256" key="7">
    <source>
        <dbReference type="ARBA" id="ARBA00022723"/>
    </source>
</evidence>
<gene>
    <name evidence="15" type="primary">hmp</name>
    <name evidence="18" type="ORF">D1953_00945</name>
</gene>
<keyword evidence="4 15" id="KW-0349">Heme</keyword>
<dbReference type="Gene3D" id="2.40.30.10">
    <property type="entry name" value="Translation factors"/>
    <property type="match status" value="1"/>
</dbReference>
<evidence type="ECO:0000256" key="2">
    <source>
        <dbReference type="ARBA" id="ARBA00008414"/>
    </source>
</evidence>
<dbReference type="InterPro" id="IPR017927">
    <property type="entry name" value="FAD-bd_FR_type"/>
</dbReference>
<dbReference type="PANTHER" id="PTHR43396:SF3">
    <property type="entry name" value="FLAVOHEMOPROTEIN"/>
    <property type="match status" value="1"/>
</dbReference>
<evidence type="ECO:0000256" key="6">
    <source>
        <dbReference type="ARBA" id="ARBA00022630"/>
    </source>
</evidence>
<dbReference type="InterPro" id="IPR012292">
    <property type="entry name" value="Globin/Proto"/>
</dbReference>
<dbReference type="GO" id="GO:0019825">
    <property type="term" value="F:oxygen binding"/>
    <property type="evidence" value="ECO:0007669"/>
    <property type="project" value="InterPro"/>
</dbReference>
<dbReference type="EC" id="1.14.12.17" evidence="15"/>
<feature type="site" description="Involved in heme-bound ligand stabilization and O-O bond activation" evidence="15">
    <location>
        <position position="29"/>
    </location>
</feature>
<dbReference type="GO" id="GO:0046872">
    <property type="term" value="F:metal ion binding"/>
    <property type="evidence" value="ECO:0007669"/>
    <property type="project" value="UniProtKB-KW"/>
</dbReference>
<comment type="function">
    <text evidence="15">Is involved in NO detoxification in an aerobic process, termed nitric oxide dioxygenase (NOD) reaction that utilizes O(2) and NAD(P)H to convert NO to nitrate, which protects the bacterium from various noxious nitrogen compounds. Therefore, plays a central role in the inducible response to nitrosative stress.</text>
</comment>
<evidence type="ECO:0000259" key="16">
    <source>
        <dbReference type="PROSITE" id="PS01033"/>
    </source>
</evidence>
<dbReference type="InterPro" id="IPR001433">
    <property type="entry name" value="OxRdtase_FAD/NAD-bd"/>
</dbReference>
<dbReference type="Proteomes" id="UP000266016">
    <property type="component" value="Unassembled WGS sequence"/>
</dbReference>
<feature type="site" description="Influences the redox potential of the prosthetic heme and FAD groups" evidence="15">
    <location>
        <position position="84"/>
    </location>
</feature>
<dbReference type="InterPro" id="IPR008333">
    <property type="entry name" value="Cbr1-like_FAD-bd_dom"/>
</dbReference>
<evidence type="ECO:0000256" key="3">
    <source>
        <dbReference type="ARBA" id="ARBA00022448"/>
    </source>
</evidence>
<evidence type="ECO:0000256" key="12">
    <source>
        <dbReference type="ARBA" id="ARBA00023027"/>
    </source>
</evidence>
<dbReference type="PROSITE" id="PS01033">
    <property type="entry name" value="GLOBIN"/>
    <property type="match status" value="1"/>
</dbReference>
<dbReference type="SUPFAM" id="SSF52343">
    <property type="entry name" value="Ferredoxin reductase-like, C-terminal NADP-linked domain"/>
    <property type="match status" value="1"/>
</dbReference>
<comment type="similarity">
    <text evidence="1 15">In the C-terminal section; belongs to the flavoprotein pyridine nucleotide cytochrome reductase family.</text>
</comment>
<reference evidence="18 19" key="1">
    <citation type="submission" date="2018-08" db="EMBL/GenBank/DDBJ databases">
        <title>Bacillus jemisoniae sp. nov., Bacillus chryseoplanitiae sp. nov., Bacillus resnikiae sp. nov., and Bacillus frankliniae sp. nov., isolated from Viking spacecraft and associated surfaces.</title>
        <authorList>
            <person name="Seuylemezian A."/>
            <person name="Vaishampayan P."/>
        </authorList>
    </citation>
    <scope>NUCLEOTIDE SEQUENCE [LARGE SCALE GENOMIC DNA]</scope>
    <source>
        <strain evidence="18 19">MA001</strain>
    </source>
</reference>
<evidence type="ECO:0000256" key="4">
    <source>
        <dbReference type="ARBA" id="ARBA00022617"/>
    </source>
</evidence>
<dbReference type="InterPro" id="IPR001709">
    <property type="entry name" value="Flavoprot_Pyr_Nucl_cyt_Rdtase"/>
</dbReference>
<dbReference type="Pfam" id="PF00042">
    <property type="entry name" value="Globin"/>
    <property type="match status" value="1"/>
</dbReference>
<keyword evidence="9 15" id="KW-0521">NADP</keyword>
<evidence type="ECO:0000256" key="14">
    <source>
        <dbReference type="ARBA" id="ARBA00049433"/>
    </source>
</evidence>
<evidence type="ECO:0000256" key="8">
    <source>
        <dbReference type="ARBA" id="ARBA00022827"/>
    </source>
</evidence>
<keyword evidence="7 15" id="KW-0479">Metal-binding</keyword>
<dbReference type="GO" id="GO:0020037">
    <property type="term" value="F:heme binding"/>
    <property type="evidence" value="ECO:0007669"/>
    <property type="project" value="InterPro"/>
</dbReference>
<dbReference type="GO" id="GO:0046210">
    <property type="term" value="P:nitric oxide catabolic process"/>
    <property type="evidence" value="ECO:0007669"/>
    <property type="project" value="TreeGrafter"/>
</dbReference>
<evidence type="ECO:0000256" key="15">
    <source>
        <dbReference type="HAMAP-Rule" id="MF_01252"/>
    </source>
</evidence>
<feature type="binding site" evidence="15">
    <location>
        <begin position="274"/>
        <end position="279"/>
    </location>
    <ligand>
        <name>NADP(+)</name>
        <dbReference type="ChEBI" id="CHEBI:58349"/>
    </ligand>
</feature>
<feature type="binding site" evidence="15">
    <location>
        <begin position="392"/>
        <end position="395"/>
    </location>
    <ligand>
        <name>FAD</name>
        <dbReference type="ChEBI" id="CHEBI:57692"/>
    </ligand>
</feature>
<dbReference type="NCBIfam" id="NF009805">
    <property type="entry name" value="PRK13289.1"/>
    <property type="match status" value="1"/>
</dbReference>
<dbReference type="CDD" id="cd14777">
    <property type="entry name" value="Yhb1-globin-like"/>
    <property type="match status" value="1"/>
</dbReference>
<name>A0A398BKX7_9BACI</name>
<evidence type="ECO:0000259" key="17">
    <source>
        <dbReference type="PROSITE" id="PS51384"/>
    </source>
</evidence>
<dbReference type="InterPro" id="IPR017938">
    <property type="entry name" value="Riboflavin_synthase-like_b-brl"/>
</dbReference>
<evidence type="ECO:0000256" key="1">
    <source>
        <dbReference type="ARBA" id="ARBA00006401"/>
    </source>
</evidence>
<dbReference type="Gene3D" id="3.40.50.80">
    <property type="entry name" value="Nucleotide-binding domain of ferredoxin-NADP reductase (FNR) module"/>
    <property type="match status" value="1"/>
</dbReference>
<dbReference type="GO" id="GO:0071500">
    <property type="term" value="P:cellular response to nitrosative stress"/>
    <property type="evidence" value="ECO:0007669"/>
    <property type="project" value="TreeGrafter"/>
</dbReference>
<evidence type="ECO:0000256" key="11">
    <source>
        <dbReference type="ARBA" id="ARBA00023004"/>
    </source>
</evidence>
<dbReference type="Pfam" id="PF00970">
    <property type="entry name" value="FAD_binding_6"/>
    <property type="match status" value="1"/>
</dbReference>
<organism evidence="18 19">
    <name type="scientific">Peribacillus asahii</name>
    <dbReference type="NCBI Taxonomy" id="228899"/>
    <lineage>
        <taxon>Bacteria</taxon>
        <taxon>Bacillati</taxon>
        <taxon>Bacillota</taxon>
        <taxon>Bacilli</taxon>
        <taxon>Bacillales</taxon>
        <taxon>Bacillaceae</taxon>
        <taxon>Peribacillus</taxon>
    </lineage>
</organism>
<keyword evidence="10 15" id="KW-0560">Oxidoreductase</keyword>
<proteinExistence type="inferred from homology"/>
<dbReference type="HAMAP" id="MF_01252">
    <property type="entry name" value="Hmp"/>
    <property type="match status" value="1"/>
</dbReference>
<keyword evidence="12 15" id="KW-0520">NAD</keyword>
<feature type="active site" description="Charge relay system" evidence="15">
    <location>
        <position position="137"/>
    </location>
</feature>
<accession>A0A398BKX7</accession>
<feature type="binding site" evidence="15">
    <location>
        <position position="190"/>
    </location>
    <ligand>
        <name>FAD</name>
        <dbReference type="ChEBI" id="CHEBI:57692"/>
    </ligand>
</feature>
<feature type="active site" description="Charge relay system" evidence="15">
    <location>
        <position position="95"/>
    </location>
</feature>
<dbReference type="InterPro" id="IPR023950">
    <property type="entry name" value="Hmp"/>
</dbReference>
<keyword evidence="5 15" id="KW-0561">Oxygen transport</keyword>
<keyword evidence="6 15" id="KW-0285">Flavoprotein</keyword>
<dbReference type="PRINTS" id="PR00410">
    <property type="entry name" value="PHEHYDRXLASE"/>
</dbReference>
<dbReference type="PRINTS" id="PR00371">
    <property type="entry name" value="FPNCR"/>
</dbReference>
<dbReference type="GO" id="GO:0071949">
    <property type="term" value="F:FAD binding"/>
    <property type="evidence" value="ECO:0007669"/>
    <property type="project" value="InterPro"/>
</dbReference>
<dbReference type="AlphaFoldDB" id="A0A398BKX7"/>
<feature type="binding site" evidence="15">
    <location>
        <begin position="206"/>
        <end position="209"/>
    </location>
    <ligand>
        <name>FAD</name>
        <dbReference type="ChEBI" id="CHEBI:57692"/>
    </ligand>
</feature>
<feature type="binding site" description="proximal binding residue" evidence="15">
    <location>
        <position position="85"/>
    </location>
    <ligand>
        <name>heme b</name>
        <dbReference type="ChEBI" id="CHEBI:60344"/>
    </ligand>
    <ligandPart>
        <name>Fe</name>
        <dbReference type="ChEBI" id="CHEBI:18248"/>
    </ligandPart>
</feature>
<dbReference type="SUPFAM" id="SSF46458">
    <property type="entry name" value="Globin-like"/>
    <property type="match status" value="1"/>
</dbReference>
<comment type="domain">
    <text evidence="15">Consists of two distinct domains; an N-terminal heme-containing oxygen-binding domain and a C-terminal reductase domain with binding sites for FAD and NAD(P)H.</text>
</comment>
<dbReference type="GO" id="GO:0008941">
    <property type="term" value="F:nitric oxide dioxygenase NAD(P)H activity"/>
    <property type="evidence" value="ECO:0007669"/>
    <property type="project" value="UniProtKB-UniRule"/>
</dbReference>
<evidence type="ECO:0000256" key="5">
    <source>
        <dbReference type="ARBA" id="ARBA00022621"/>
    </source>
</evidence>
<dbReference type="InterPro" id="IPR039261">
    <property type="entry name" value="FNR_nucleotide-bd"/>
</dbReference>
<comment type="caution">
    <text evidence="18">The sequence shown here is derived from an EMBL/GenBank/DDBJ whole genome shotgun (WGS) entry which is preliminary data.</text>
</comment>
<dbReference type="GO" id="GO:0009636">
    <property type="term" value="P:response to toxic substance"/>
    <property type="evidence" value="ECO:0007669"/>
    <property type="project" value="UniProtKB-KW"/>
</dbReference>
<keyword evidence="8 15" id="KW-0274">FAD</keyword>
<comment type="cofactor">
    <cofactor evidence="15">
        <name>heme b</name>
        <dbReference type="ChEBI" id="CHEBI:60344"/>
    </cofactor>
    <text evidence="15">Binds 1 heme b (iron(II)-protoporphyrin IX) group per subunit.</text>
</comment>
<dbReference type="Pfam" id="PF00175">
    <property type="entry name" value="NAD_binding_1"/>
    <property type="match status" value="1"/>
</dbReference>
<evidence type="ECO:0000313" key="18">
    <source>
        <dbReference type="EMBL" id="RID89168.1"/>
    </source>
</evidence>
<dbReference type="FunFam" id="2.40.30.10:FF:000034">
    <property type="entry name" value="Flavohemoprotein"/>
    <property type="match status" value="1"/>
</dbReference>
<feature type="domain" description="FAD-binding FR-type" evidence="17">
    <location>
        <begin position="152"/>
        <end position="262"/>
    </location>
</feature>
<dbReference type="CDD" id="cd06184">
    <property type="entry name" value="flavohem_like_fad_nad_binding"/>
    <property type="match status" value="1"/>
</dbReference>
<dbReference type="PANTHER" id="PTHR43396">
    <property type="entry name" value="FLAVOHEMOPROTEIN"/>
    <property type="match status" value="1"/>
</dbReference>
<evidence type="ECO:0000313" key="19">
    <source>
        <dbReference type="Proteomes" id="UP000266016"/>
    </source>
</evidence>
<keyword evidence="15" id="KW-0216">Detoxification</keyword>
<evidence type="ECO:0000256" key="9">
    <source>
        <dbReference type="ARBA" id="ARBA00022857"/>
    </source>
</evidence>
<dbReference type="EMBL" id="QWVS01000002">
    <property type="protein sequence ID" value="RID89168.1"/>
    <property type="molecule type" value="Genomic_DNA"/>
</dbReference>
<comment type="cofactor">
    <cofactor evidence="15">
        <name>FAD</name>
        <dbReference type="ChEBI" id="CHEBI:57692"/>
    </cofactor>
    <text evidence="15">Binds 1 FAD per subunit.</text>
</comment>
<keyword evidence="3 15" id="KW-0813">Transport</keyword>
<comment type="similarity">
    <text evidence="2 15">Belongs to the globin family. Two-domain flavohemoproteins subfamily.</text>
</comment>
<dbReference type="SUPFAM" id="SSF63380">
    <property type="entry name" value="Riboflavin synthase domain-like"/>
    <property type="match status" value="1"/>
</dbReference>
<dbReference type="GO" id="GO:0005344">
    <property type="term" value="F:oxygen carrier activity"/>
    <property type="evidence" value="ECO:0007669"/>
    <property type="project" value="UniProtKB-UniRule"/>
</dbReference>
<keyword evidence="11 15" id="KW-0408">Iron</keyword>
<comment type="catalytic activity">
    <reaction evidence="14 15">
        <text>2 nitric oxide + NADPH + 2 O2 = 2 nitrate + NADP(+) + H(+)</text>
        <dbReference type="Rhea" id="RHEA:19465"/>
        <dbReference type="ChEBI" id="CHEBI:15378"/>
        <dbReference type="ChEBI" id="CHEBI:15379"/>
        <dbReference type="ChEBI" id="CHEBI:16480"/>
        <dbReference type="ChEBI" id="CHEBI:17632"/>
        <dbReference type="ChEBI" id="CHEBI:57783"/>
        <dbReference type="ChEBI" id="CHEBI:58349"/>
        <dbReference type="EC" id="1.14.12.17"/>
    </reaction>
</comment>
<dbReference type="Gene3D" id="1.10.490.10">
    <property type="entry name" value="Globins"/>
    <property type="match status" value="1"/>
</dbReference>
<dbReference type="PROSITE" id="PS51384">
    <property type="entry name" value="FAD_FR"/>
    <property type="match status" value="1"/>
</dbReference>
<feature type="domain" description="Globin" evidence="16">
    <location>
        <begin position="1"/>
        <end position="138"/>
    </location>
</feature>
<sequence>MLSQKTIDIVKSTVPVLEIHGETITKTFYKNMFEAHPELLNIFNQTNQKRGRQQTALANTVLAAAKYIDNLGAIVPVVKQIAHKHRSLAVKPEHYPIVGENLLKAIKEVLGDAATDEIINAWAEAYGVIADAFIGIEKDMYKEASEQNNGWEDYKEFRVTDKVQESDLITSFYLRPADGTKVPTYLPGQYITIRINIPGEQYLCNRQYSLSVAPGHDYFRISVKKEAEGEEHEGKVSNYLHKSVQIGDKIEVTAPAGDFVLEEKDTPVVFLAGGVGITPLLSMVQTVSEKQPNRSVQFIQAANNGSVQAFRNELSEIKLADYELGFVYASPTDIDKNNPYFVKEGYVDRDVLAETIKPDADYYVCGPVPFMKSVIATLKELGVTEEKIHFEFFGPAMAL</sequence>
<dbReference type="FunFam" id="3.40.50.80:FF:000010">
    <property type="entry name" value="Flavohemoprotein"/>
    <property type="match status" value="1"/>
</dbReference>
<evidence type="ECO:0000256" key="13">
    <source>
        <dbReference type="ARBA" id="ARBA00048649"/>
    </source>
</evidence>
<dbReference type="RefSeq" id="WP_119115279.1">
    <property type="nucleotide sequence ID" value="NZ_QWVS01000002.1"/>
</dbReference>
<feature type="region of interest" description="Reductase" evidence="15">
    <location>
        <begin position="149"/>
        <end position="399"/>
    </location>
</feature>
<dbReference type="FunFam" id="1.10.490.10:FF:000003">
    <property type="entry name" value="Flavohemoprotein"/>
    <property type="match status" value="1"/>
</dbReference>